<dbReference type="SUPFAM" id="SSF82771">
    <property type="entry name" value="GIY-YIG endonuclease"/>
    <property type="match status" value="1"/>
</dbReference>
<evidence type="ECO:0000313" key="4">
    <source>
        <dbReference type="Proteomes" id="UP000178372"/>
    </source>
</evidence>
<dbReference type="PANTHER" id="PTHR34477">
    <property type="entry name" value="UPF0213 PROTEIN YHBQ"/>
    <property type="match status" value="1"/>
</dbReference>
<protein>
    <recommendedName>
        <fullName evidence="2">GIY-YIG domain-containing protein</fullName>
    </recommendedName>
</protein>
<dbReference type="Pfam" id="PF01541">
    <property type="entry name" value="GIY-YIG"/>
    <property type="match status" value="1"/>
</dbReference>
<feature type="domain" description="GIY-YIG" evidence="2">
    <location>
        <begin position="1"/>
        <end position="77"/>
    </location>
</feature>
<accession>A0A1F7GDC1</accession>
<organism evidence="3 4">
    <name type="scientific">Candidatus Roizmanbacteria bacterium RIFCSPHIGHO2_01_FULL_39_12b</name>
    <dbReference type="NCBI Taxonomy" id="1802030"/>
    <lineage>
        <taxon>Bacteria</taxon>
        <taxon>Candidatus Roizmaniibacteriota</taxon>
    </lineage>
</organism>
<evidence type="ECO:0000259" key="2">
    <source>
        <dbReference type="PROSITE" id="PS50164"/>
    </source>
</evidence>
<dbReference type="PANTHER" id="PTHR34477:SF1">
    <property type="entry name" value="UPF0213 PROTEIN YHBQ"/>
    <property type="match status" value="1"/>
</dbReference>
<evidence type="ECO:0000256" key="1">
    <source>
        <dbReference type="ARBA" id="ARBA00007435"/>
    </source>
</evidence>
<evidence type="ECO:0000313" key="3">
    <source>
        <dbReference type="EMBL" id="OGK16602.1"/>
    </source>
</evidence>
<dbReference type="InterPro" id="IPR000305">
    <property type="entry name" value="GIY-YIG_endonuc"/>
</dbReference>
<sequence>MYFVYVLLSLKDKKFYIGFTYNVEKRLEQHNNGESKSTRPRRPFELVYYEGFKYKGDAINQELFYKSSQGRRMLKSRLKTVIERDKSTRGAGVANRNRL</sequence>
<dbReference type="InterPro" id="IPR050190">
    <property type="entry name" value="UPF0213_domain"/>
</dbReference>
<reference evidence="3 4" key="1">
    <citation type="journal article" date="2016" name="Nat. Commun.">
        <title>Thousands of microbial genomes shed light on interconnected biogeochemical processes in an aquifer system.</title>
        <authorList>
            <person name="Anantharaman K."/>
            <person name="Brown C.T."/>
            <person name="Hug L.A."/>
            <person name="Sharon I."/>
            <person name="Castelle C.J."/>
            <person name="Probst A.J."/>
            <person name="Thomas B.C."/>
            <person name="Singh A."/>
            <person name="Wilkins M.J."/>
            <person name="Karaoz U."/>
            <person name="Brodie E.L."/>
            <person name="Williams K.H."/>
            <person name="Hubbard S.S."/>
            <person name="Banfield J.F."/>
        </authorList>
    </citation>
    <scope>NUCLEOTIDE SEQUENCE [LARGE SCALE GENOMIC DNA]</scope>
</reference>
<name>A0A1F7GDC1_9BACT</name>
<proteinExistence type="inferred from homology"/>
<comment type="caution">
    <text evidence="3">The sequence shown here is derived from an EMBL/GenBank/DDBJ whole genome shotgun (WGS) entry which is preliminary data.</text>
</comment>
<dbReference type="CDD" id="cd10449">
    <property type="entry name" value="GIY-YIG_SLX1_like"/>
    <property type="match status" value="1"/>
</dbReference>
<comment type="similarity">
    <text evidence="1">Belongs to the UPF0213 family.</text>
</comment>
<dbReference type="AlphaFoldDB" id="A0A1F7GDC1"/>
<dbReference type="PROSITE" id="PS50164">
    <property type="entry name" value="GIY_YIG"/>
    <property type="match status" value="1"/>
</dbReference>
<gene>
    <name evidence="3" type="ORF">A2690_03230</name>
</gene>
<dbReference type="Proteomes" id="UP000178372">
    <property type="component" value="Unassembled WGS sequence"/>
</dbReference>
<dbReference type="Gene3D" id="3.40.1440.10">
    <property type="entry name" value="GIY-YIG endonuclease"/>
    <property type="match status" value="1"/>
</dbReference>
<dbReference type="EMBL" id="MFZF01000014">
    <property type="protein sequence ID" value="OGK16602.1"/>
    <property type="molecule type" value="Genomic_DNA"/>
</dbReference>
<dbReference type="InterPro" id="IPR035901">
    <property type="entry name" value="GIY-YIG_endonuc_sf"/>
</dbReference>